<proteinExistence type="predicted"/>
<dbReference type="Pfam" id="PF13424">
    <property type="entry name" value="TPR_12"/>
    <property type="match status" value="2"/>
</dbReference>
<dbReference type="Pfam" id="PF01381">
    <property type="entry name" value="HTH_3"/>
    <property type="match status" value="1"/>
</dbReference>
<dbReference type="PANTHER" id="PTHR47691">
    <property type="entry name" value="REGULATOR-RELATED"/>
    <property type="match status" value="1"/>
</dbReference>
<dbReference type="InterPro" id="IPR011990">
    <property type="entry name" value="TPR-like_helical_dom_sf"/>
</dbReference>
<dbReference type="InterPro" id="IPR001387">
    <property type="entry name" value="Cro/C1-type_HTH"/>
</dbReference>
<dbReference type="CDD" id="cd00093">
    <property type="entry name" value="HTH_XRE"/>
    <property type="match status" value="1"/>
</dbReference>
<evidence type="ECO:0000313" key="3">
    <source>
        <dbReference type="EMBL" id="GCE29219.1"/>
    </source>
</evidence>
<dbReference type="SMART" id="SM00530">
    <property type="entry name" value="HTH_XRE"/>
    <property type="match status" value="1"/>
</dbReference>
<keyword evidence="4" id="KW-1185">Reference proteome</keyword>
<dbReference type="Proteomes" id="UP000287171">
    <property type="component" value="Unassembled WGS sequence"/>
</dbReference>
<dbReference type="SUPFAM" id="SSF47413">
    <property type="entry name" value="lambda repressor-like DNA-binding domains"/>
    <property type="match status" value="1"/>
</dbReference>
<sequence length="845" mass="95636">MTPKVRIPLIEARQQRQWSQQEVADRLGTTQNNVSRWERGITTPNPYFRAKICTLFGKSAQQLGLLEEKTPSTTNEKGTLAAVESSSASPPDKSTLWTVPYRRNPHFTGRDELLDWLAQQLAPQSQKEESRTRGATLSQPQAIKGLGGIGKTQLALEYAYQYAFEYRAVFWVAAETIDTIDASFTTIAEQLHLPEHEEKDRHKIIKAVLHWCATHKEWLLIFDNVESLSLVKPFLPTTRQGAILITTRLHALDGVALAFELPPFSCEEGIQFLLRRTGGSDMRSLSEQDSLELLKVAKAVVETMGGLPLALDQAGAYIERTGCSFTDYLHMYQSHHIQLLDERSALAEHPYSVVKTILFSFQKLMEVNEAAADLLRLCAFLAPDAIPEDLFTRKEVFFGPALDLAVNDAYRFNHVLGEALQYSLLYRQPQSHTLSLHRLVQVILKATMDETTSHLWISRDVALISASLLPFQEKHHGVYDDRYLLHAHSVLQHIEQWNGGEEQALLVPIWYYIGLVAEQYSQLTEAKNAYLQGLMIAHNSHSSLEAAFLVHAGFMMSDLGHDQQALQYLEQGAELARQTHDEGTLCFSLVHLGQIQDNLGNYQVAASLYQEGLAATVRRHDWAMASAFLQDLGIQLVRRGDYEQAEVLYREGLSYAQQSTHLGRQSALLMNLGMLAIHQQQYDQALTYSLESLALAQQVHNRYRISSISQNLGIIYRLLGQLEQAQYYLDEGLTLAQEIQHSWLIAETQGEYGWLYLEQKRFTEAKEMFEHMLVGAQHIQAPELIARALFGLARVASQQSRWEEARSLAQESLEHYTQLGDAQQDHISQWLDAFSSGLPESFSFQ</sequence>
<dbReference type="Gene3D" id="1.10.260.40">
    <property type="entry name" value="lambda repressor-like DNA-binding domains"/>
    <property type="match status" value="1"/>
</dbReference>
<feature type="domain" description="HTH cro/C1-type" evidence="2">
    <location>
        <begin position="9"/>
        <end position="63"/>
    </location>
</feature>
<dbReference type="Gene3D" id="3.40.50.300">
    <property type="entry name" value="P-loop containing nucleotide triphosphate hydrolases"/>
    <property type="match status" value="1"/>
</dbReference>
<evidence type="ECO:0000313" key="4">
    <source>
        <dbReference type="Proteomes" id="UP000287171"/>
    </source>
</evidence>
<dbReference type="InterPro" id="IPR002182">
    <property type="entry name" value="NB-ARC"/>
</dbReference>
<dbReference type="SUPFAM" id="SSF48452">
    <property type="entry name" value="TPR-like"/>
    <property type="match status" value="2"/>
</dbReference>
<dbReference type="Gene3D" id="1.25.40.10">
    <property type="entry name" value="Tetratricopeptide repeat domain"/>
    <property type="match status" value="3"/>
</dbReference>
<dbReference type="GO" id="GO:0003677">
    <property type="term" value="F:DNA binding"/>
    <property type="evidence" value="ECO:0007669"/>
    <property type="project" value="InterPro"/>
</dbReference>
<organism evidence="3 4">
    <name type="scientific">Dictyobacter alpinus</name>
    <dbReference type="NCBI Taxonomy" id="2014873"/>
    <lineage>
        <taxon>Bacteria</taxon>
        <taxon>Bacillati</taxon>
        <taxon>Chloroflexota</taxon>
        <taxon>Ktedonobacteria</taxon>
        <taxon>Ktedonobacterales</taxon>
        <taxon>Dictyobacteraceae</taxon>
        <taxon>Dictyobacter</taxon>
    </lineage>
</organism>
<dbReference type="Pfam" id="PF25000">
    <property type="entry name" value="DUF7779"/>
    <property type="match status" value="1"/>
</dbReference>
<dbReference type="InterPro" id="IPR027417">
    <property type="entry name" value="P-loop_NTPase"/>
</dbReference>
<dbReference type="PANTHER" id="PTHR47691:SF3">
    <property type="entry name" value="HTH-TYPE TRANSCRIPTIONAL REGULATOR RV0890C-RELATED"/>
    <property type="match status" value="1"/>
</dbReference>
<dbReference type="EMBL" id="BIFT01000002">
    <property type="protein sequence ID" value="GCE29219.1"/>
    <property type="molecule type" value="Genomic_DNA"/>
</dbReference>
<dbReference type="GO" id="GO:0043531">
    <property type="term" value="F:ADP binding"/>
    <property type="evidence" value="ECO:0007669"/>
    <property type="project" value="InterPro"/>
</dbReference>
<dbReference type="SMART" id="SM00028">
    <property type="entry name" value="TPR"/>
    <property type="match status" value="7"/>
</dbReference>
<name>A0A402BCY7_9CHLR</name>
<gene>
    <name evidence="3" type="ORF">KDA_47030</name>
</gene>
<evidence type="ECO:0000259" key="2">
    <source>
        <dbReference type="PROSITE" id="PS50943"/>
    </source>
</evidence>
<dbReference type="Pfam" id="PF00931">
    <property type="entry name" value="NB-ARC"/>
    <property type="match status" value="1"/>
</dbReference>
<evidence type="ECO:0000256" key="1">
    <source>
        <dbReference type="SAM" id="MobiDB-lite"/>
    </source>
</evidence>
<dbReference type="InterPro" id="IPR010982">
    <property type="entry name" value="Lambda_DNA-bd_dom_sf"/>
</dbReference>
<dbReference type="PRINTS" id="PR00364">
    <property type="entry name" value="DISEASERSIST"/>
</dbReference>
<dbReference type="PROSITE" id="PS50943">
    <property type="entry name" value="HTH_CROC1"/>
    <property type="match status" value="1"/>
</dbReference>
<dbReference type="InterPro" id="IPR056681">
    <property type="entry name" value="DUF7779"/>
</dbReference>
<dbReference type="InterPro" id="IPR019734">
    <property type="entry name" value="TPR_rpt"/>
</dbReference>
<comment type="caution">
    <text evidence="3">The sequence shown here is derived from an EMBL/GenBank/DDBJ whole genome shotgun (WGS) entry which is preliminary data.</text>
</comment>
<accession>A0A402BCY7</accession>
<protein>
    <submittedName>
        <fullName evidence="3">Tetratricopeptide repeat protein</fullName>
    </submittedName>
</protein>
<dbReference type="AlphaFoldDB" id="A0A402BCY7"/>
<reference evidence="4" key="1">
    <citation type="submission" date="2018-12" db="EMBL/GenBank/DDBJ databases">
        <title>Tengunoibacter tsumagoiensis gen. nov., sp. nov., Dictyobacter kobayashii sp. nov., D. alpinus sp. nov., and D. joshuensis sp. nov. and description of Dictyobacteraceae fam. nov. within the order Ktedonobacterales isolated from Tengu-no-mugimeshi.</title>
        <authorList>
            <person name="Wang C.M."/>
            <person name="Zheng Y."/>
            <person name="Sakai Y."/>
            <person name="Toyoda A."/>
            <person name="Minakuchi Y."/>
            <person name="Abe K."/>
            <person name="Yokota A."/>
            <person name="Yabe S."/>
        </authorList>
    </citation>
    <scope>NUCLEOTIDE SEQUENCE [LARGE SCALE GENOMIC DNA]</scope>
    <source>
        <strain evidence="4">Uno16</strain>
    </source>
</reference>
<feature type="region of interest" description="Disordered" evidence="1">
    <location>
        <begin position="68"/>
        <end position="97"/>
    </location>
</feature>
<dbReference type="SUPFAM" id="SSF52540">
    <property type="entry name" value="P-loop containing nucleoside triphosphate hydrolases"/>
    <property type="match status" value="1"/>
</dbReference>